<reference evidence="3" key="1">
    <citation type="submission" date="2016-03" db="EMBL/GenBank/DDBJ databases">
        <authorList>
            <person name="Ploux O."/>
        </authorList>
    </citation>
    <scope>NUCLEOTIDE SEQUENCE [LARGE SCALE GENOMIC DNA]</scope>
    <source>
        <strain evidence="3">UK7</strain>
    </source>
</reference>
<keyword evidence="1" id="KW-0732">Signal</keyword>
<gene>
    <name evidence="2" type="ORF">RCO7_06288</name>
</gene>
<sequence length="197" mass="19993">MKRPITFAFVAASALLNNFALAQVDPGLLPTASFGCEPHEDDWHCDGPKTSSITLAASVTSPPVAVITTTTHAEDDHAAGTGTLPPSRTESLGCEPHGDHWHCNVPTATTGAASVTIAPSPTESVGCESHGDHWHCDGPAVTSSSSAGSLVSVSTNRTVVSPSSTQSPLAPSSGATLHGVGYGFFAAFSILAVSMSL</sequence>
<dbReference type="InParanoid" id="A0A1E1KW81"/>
<evidence type="ECO:0000313" key="3">
    <source>
        <dbReference type="Proteomes" id="UP000178129"/>
    </source>
</evidence>
<dbReference type="AlphaFoldDB" id="A0A1E1KW81"/>
<comment type="caution">
    <text evidence="2">The sequence shown here is derived from an EMBL/GenBank/DDBJ whole genome shotgun (WGS) entry which is preliminary data.</text>
</comment>
<name>A0A1E1KW81_9HELO</name>
<proteinExistence type="predicted"/>
<evidence type="ECO:0000313" key="2">
    <source>
        <dbReference type="EMBL" id="CZT02451.1"/>
    </source>
</evidence>
<evidence type="ECO:0000256" key="1">
    <source>
        <dbReference type="SAM" id="SignalP"/>
    </source>
</evidence>
<dbReference type="STRING" id="914237.A0A1E1KW81"/>
<feature type="chain" id="PRO_5009446434" evidence="1">
    <location>
        <begin position="23"/>
        <end position="197"/>
    </location>
</feature>
<dbReference type="EMBL" id="FJUW01000025">
    <property type="protein sequence ID" value="CZT02451.1"/>
    <property type="molecule type" value="Genomic_DNA"/>
</dbReference>
<accession>A0A1E1KW81</accession>
<protein>
    <submittedName>
        <fullName evidence="2">Uncharacterized protein</fullName>
    </submittedName>
</protein>
<dbReference type="Proteomes" id="UP000178129">
    <property type="component" value="Unassembled WGS sequence"/>
</dbReference>
<organism evidence="2 3">
    <name type="scientific">Rhynchosporium graminicola</name>
    <dbReference type="NCBI Taxonomy" id="2792576"/>
    <lineage>
        <taxon>Eukaryota</taxon>
        <taxon>Fungi</taxon>
        <taxon>Dikarya</taxon>
        <taxon>Ascomycota</taxon>
        <taxon>Pezizomycotina</taxon>
        <taxon>Leotiomycetes</taxon>
        <taxon>Helotiales</taxon>
        <taxon>Ploettnerulaceae</taxon>
        <taxon>Rhynchosporium</taxon>
    </lineage>
</organism>
<feature type="signal peptide" evidence="1">
    <location>
        <begin position="1"/>
        <end position="22"/>
    </location>
</feature>
<keyword evidence="3" id="KW-1185">Reference proteome</keyword>